<accession>A0A1R3VBT5</accession>
<dbReference type="AlphaFoldDB" id="A0A1R3VBT5"/>
<evidence type="ECO:0000313" key="2">
    <source>
        <dbReference type="Proteomes" id="UP000188388"/>
    </source>
</evidence>
<evidence type="ECO:0000313" key="1">
    <source>
        <dbReference type="EMBL" id="SIT56241.1"/>
    </source>
</evidence>
<organism evidence="1 2">
    <name type="scientific">Mesorhizobium prunaredense</name>
    <dbReference type="NCBI Taxonomy" id="1631249"/>
    <lineage>
        <taxon>Bacteria</taxon>
        <taxon>Pseudomonadati</taxon>
        <taxon>Pseudomonadota</taxon>
        <taxon>Alphaproteobacteria</taxon>
        <taxon>Hyphomicrobiales</taxon>
        <taxon>Phyllobacteriaceae</taxon>
        <taxon>Mesorhizobium</taxon>
    </lineage>
</organism>
<gene>
    <name evidence="1" type="ORF">BQ8794_270068</name>
</gene>
<reference evidence="2" key="1">
    <citation type="submission" date="2017-01" db="EMBL/GenBank/DDBJ databases">
        <authorList>
            <person name="Brunel B."/>
        </authorList>
    </citation>
    <scope>NUCLEOTIDE SEQUENCE [LARGE SCALE GENOMIC DNA]</scope>
</reference>
<dbReference type="EMBL" id="FTPD01000020">
    <property type="protein sequence ID" value="SIT56241.1"/>
    <property type="molecule type" value="Genomic_DNA"/>
</dbReference>
<proteinExistence type="predicted"/>
<name>A0A1R3VBT5_9HYPH</name>
<keyword evidence="2" id="KW-1185">Reference proteome</keyword>
<dbReference type="Proteomes" id="UP000188388">
    <property type="component" value="Unassembled WGS sequence"/>
</dbReference>
<sequence>MGHADMSNRDKAGQKPPLAEAIRQFISAEDNRHHVHKLLGLEVEPELPPTLASLLEAIGKASRAE</sequence>
<protein>
    <submittedName>
        <fullName evidence="1">Uncharacterized protein</fullName>
    </submittedName>
</protein>